<feature type="domain" description="Isochorismatase-like" evidence="1">
    <location>
        <begin position="144"/>
        <end position="225"/>
    </location>
</feature>
<protein>
    <submittedName>
        <fullName evidence="2">Isochorismatase family protein</fullName>
    </submittedName>
</protein>
<dbReference type="AlphaFoldDB" id="A0A7C4UG25"/>
<dbReference type="InterPro" id="IPR036380">
    <property type="entry name" value="Isochorismatase-like_sf"/>
</dbReference>
<proteinExistence type="predicted"/>
<evidence type="ECO:0000313" key="2">
    <source>
        <dbReference type="EMBL" id="HGW91618.1"/>
    </source>
</evidence>
<dbReference type="SUPFAM" id="SSF52499">
    <property type="entry name" value="Isochorismatase-like hydrolases"/>
    <property type="match status" value="1"/>
</dbReference>
<dbReference type="Pfam" id="PF00857">
    <property type="entry name" value="Isochorismatase"/>
    <property type="match status" value="1"/>
</dbReference>
<organism evidence="2">
    <name type="scientific">candidate division WOR-3 bacterium</name>
    <dbReference type="NCBI Taxonomy" id="2052148"/>
    <lineage>
        <taxon>Bacteria</taxon>
        <taxon>Bacteria division WOR-3</taxon>
    </lineage>
</organism>
<evidence type="ECO:0000259" key="1">
    <source>
        <dbReference type="Pfam" id="PF00857"/>
    </source>
</evidence>
<dbReference type="EMBL" id="DTHG01000043">
    <property type="protein sequence ID" value="HGW91618.1"/>
    <property type="molecule type" value="Genomic_DNA"/>
</dbReference>
<comment type="caution">
    <text evidence="2">The sequence shown here is derived from an EMBL/GenBank/DDBJ whole genome shotgun (WGS) entry which is preliminary data.</text>
</comment>
<gene>
    <name evidence="2" type="ORF">ENV67_03650</name>
</gene>
<reference evidence="2" key="1">
    <citation type="journal article" date="2020" name="mSystems">
        <title>Genome- and Community-Level Interaction Insights into Carbon Utilization and Element Cycling Functions of Hydrothermarchaeota in Hydrothermal Sediment.</title>
        <authorList>
            <person name="Zhou Z."/>
            <person name="Liu Y."/>
            <person name="Xu W."/>
            <person name="Pan J."/>
            <person name="Luo Z.H."/>
            <person name="Li M."/>
        </authorList>
    </citation>
    <scope>NUCLEOTIDE SEQUENCE [LARGE SCALE GENOMIC DNA]</scope>
    <source>
        <strain evidence="2">SpSt-780</strain>
    </source>
</reference>
<sequence>MHHTMWERIIEHTRERELYIFSKYRGFMSFEGQVDISHILEPELCLIINLNFHEDIFKNSFSKMEFIMAMDYLDPKIDELHIDTLNVDTTHAKKPIRANSKGKELYEAIKHERKERLIPVTSEMDKQFIEQFSRKYDHSGNEIQSESKDVMLDTRIVHKIESNSPGTIVFTGFKTDYEILASSITAEIMGYYSVVISDATSTYSERLFFSSLELMSQNLEVIDTRDLMKIWGYDQ</sequence>
<dbReference type="Gene3D" id="3.40.50.850">
    <property type="entry name" value="Isochorismatase-like"/>
    <property type="match status" value="1"/>
</dbReference>
<dbReference type="InterPro" id="IPR000868">
    <property type="entry name" value="Isochorismatase-like_dom"/>
</dbReference>
<accession>A0A7C4UG25</accession>
<name>A0A7C4UG25_UNCW3</name>